<feature type="compositionally biased region" description="Basic and acidic residues" evidence="1">
    <location>
        <begin position="148"/>
        <end position="169"/>
    </location>
</feature>
<dbReference type="AlphaFoldDB" id="A0A376CL55"/>
<accession>A0A376CL55</accession>
<evidence type="ECO:0000256" key="2">
    <source>
        <dbReference type="SAM" id="Phobius"/>
    </source>
</evidence>
<feature type="compositionally biased region" description="Acidic residues" evidence="1">
    <location>
        <begin position="213"/>
        <end position="230"/>
    </location>
</feature>
<proteinExistence type="predicted"/>
<feature type="region of interest" description="Disordered" evidence="1">
    <location>
        <begin position="147"/>
        <end position="239"/>
    </location>
</feature>
<keyword evidence="2" id="KW-0812">Transmembrane</keyword>
<evidence type="ECO:0000313" key="4">
    <source>
        <dbReference type="Proteomes" id="UP000254467"/>
    </source>
</evidence>
<feature type="compositionally biased region" description="Acidic residues" evidence="1">
    <location>
        <begin position="191"/>
        <end position="204"/>
    </location>
</feature>
<evidence type="ECO:0000256" key="1">
    <source>
        <dbReference type="SAM" id="MobiDB-lite"/>
    </source>
</evidence>
<reference evidence="3 4" key="1">
    <citation type="submission" date="2018-06" db="EMBL/GenBank/DDBJ databases">
        <authorList>
            <consortium name="Pathogen Informatics"/>
            <person name="Doyle S."/>
        </authorList>
    </citation>
    <scope>NUCLEOTIDE SEQUENCE [LARGE SCALE GENOMIC DNA]</scope>
    <source>
        <strain evidence="3 4">NCTC11862</strain>
    </source>
</reference>
<protein>
    <recommendedName>
        <fullName evidence="5">Apolipoprotein A1/A4/E domain</fullName>
    </recommendedName>
</protein>
<sequence length="239" mass="26415">MNPILLKQGFSVARDLFDRVNDYRAEKQREAYDALVEAADNFDNLDRDEVLERGQQLFDESRREAGKLTLAAHRRLDKARAQLADRAQDASKEVEKRTNKLADKVTGKEAKRKKRRQTLGRIAAGTGIVALLAAIAAAVYYFVAGPGKKQEPRTTPPRVEEHSGEKDSKLVYSTTTEDDGAKGSAGPLAEEPAERDDELMDDIDAQLAAFDGEGGEQDPTPVEDLEEDAENYGKHAKDD</sequence>
<gene>
    <name evidence="3" type="ORF">NCTC11862_01025</name>
</gene>
<feature type="compositionally biased region" description="Basic and acidic residues" evidence="1">
    <location>
        <begin position="86"/>
        <end position="109"/>
    </location>
</feature>
<dbReference type="Proteomes" id="UP000254467">
    <property type="component" value="Unassembled WGS sequence"/>
</dbReference>
<keyword evidence="2" id="KW-0472">Membrane</keyword>
<name>A0A376CL55_9CORY</name>
<feature type="region of interest" description="Disordered" evidence="1">
    <location>
        <begin position="85"/>
        <end position="115"/>
    </location>
</feature>
<keyword evidence="2" id="KW-1133">Transmembrane helix</keyword>
<evidence type="ECO:0000313" key="3">
    <source>
        <dbReference type="EMBL" id="STC69241.1"/>
    </source>
</evidence>
<dbReference type="EMBL" id="UFXQ01000001">
    <property type="protein sequence ID" value="STC69241.1"/>
    <property type="molecule type" value="Genomic_DNA"/>
</dbReference>
<keyword evidence="4" id="KW-1185">Reference proteome</keyword>
<dbReference type="RefSeq" id="WP_018582713.1">
    <property type="nucleotide sequence ID" value="NZ_LDYD01000001.1"/>
</dbReference>
<evidence type="ECO:0008006" key="5">
    <source>
        <dbReference type="Google" id="ProtNLM"/>
    </source>
</evidence>
<dbReference type="STRING" id="35756.GCA_001044155_00039"/>
<organism evidence="3 4">
    <name type="scientific">Corynebacterium pilosum</name>
    <dbReference type="NCBI Taxonomy" id="35756"/>
    <lineage>
        <taxon>Bacteria</taxon>
        <taxon>Bacillati</taxon>
        <taxon>Actinomycetota</taxon>
        <taxon>Actinomycetes</taxon>
        <taxon>Mycobacteriales</taxon>
        <taxon>Corynebacteriaceae</taxon>
        <taxon>Corynebacterium</taxon>
    </lineage>
</organism>
<feature type="transmembrane region" description="Helical" evidence="2">
    <location>
        <begin position="122"/>
        <end position="143"/>
    </location>
</feature>